<organism evidence="2 3">
    <name type="scientific">Acidisarcina polymorpha</name>
    <dbReference type="NCBI Taxonomy" id="2211140"/>
    <lineage>
        <taxon>Bacteria</taxon>
        <taxon>Pseudomonadati</taxon>
        <taxon>Acidobacteriota</taxon>
        <taxon>Terriglobia</taxon>
        <taxon>Terriglobales</taxon>
        <taxon>Acidobacteriaceae</taxon>
        <taxon>Acidisarcina</taxon>
    </lineage>
</organism>
<feature type="domain" description="NADH:flavin oxidoreductase/NADH oxidase N-terminal" evidence="1">
    <location>
        <begin position="6"/>
        <end position="93"/>
    </location>
</feature>
<reference evidence="2 3" key="1">
    <citation type="journal article" date="2018" name="Front. Microbiol.">
        <title>Hydrolytic Capabilities as a Key to Environmental Success: Chitinolytic and Cellulolytic Acidobacteria From Acidic Sub-arctic Soils and Boreal Peatlands.</title>
        <authorList>
            <person name="Belova S.E."/>
            <person name="Ravin N.V."/>
            <person name="Pankratov T.A."/>
            <person name="Rakitin A.L."/>
            <person name="Ivanova A.A."/>
            <person name="Beletsky A.V."/>
            <person name="Mardanov A.V."/>
            <person name="Sinninghe Damste J.S."/>
            <person name="Dedysh S.N."/>
        </authorList>
    </citation>
    <scope>NUCLEOTIDE SEQUENCE [LARGE SCALE GENOMIC DNA]</scope>
    <source>
        <strain evidence="2 3">SBC82</strain>
    </source>
</reference>
<dbReference type="Proteomes" id="UP000253606">
    <property type="component" value="Chromosome"/>
</dbReference>
<dbReference type="AlphaFoldDB" id="A0A2Z5FUZ8"/>
<evidence type="ECO:0000313" key="2">
    <source>
        <dbReference type="EMBL" id="AXC10175.1"/>
    </source>
</evidence>
<protein>
    <submittedName>
        <fullName evidence="2">NADH:flavin oxidoreductase</fullName>
    </submittedName>
</protein>
<proteinExistence type="predicted"/>
<sequence>MNHDPLFAPLQLGTIQMPNRIIMAPLTRMRGGAGNVPTALNAKCYEQPASAGLIIAGGTAVSHQGQGYPGAPGIYTEDQINGWRPGTDAVHSKVGE</sequence>
<dbReference type="EMBL" id="CP030840">
    <property type="protein sequence ID" value="AXC10175.1"/>
    <property type="molecule type" value="Genomic_DNA"/>
</dbReference>
<dbReference type="PANTHER" id="PTHR22893:SF91">
    <property type="entry name" value="NADPH DEHYDROGENASE 2-RELATED"/>
    <property type="match status" value="1"/>
</dbReference>
<dbReference type="GO" id="GO:0016491">
    <property type="term" value="F:oxidoreductase activity"/>
    <property type="evidence" value="ECO:0007669"/>
    <property type="project" value="InterPro"/>
</dbReference>
<evidence type="ECO:0000259" key="1">
    <source>
        <dbReference type="Pfam" id="PF00724"/>
    </source>
</evidence>
<dbReference type="RefSeq" id="WP_114205858.1">
    <property type="nucleotide sequence ID" value="NZ_CP030840.1"/>
</dbReference>
<dbReference type="InterPro" id="IPR045247">
    <property type="entry name" value="Oye-like"/>
</dbReference>
<dbReference type="SUPFAM" id="SSF51395">
    <property type="entry name" value="FMN-linked oxidoreductases"/>
    <property type="match status" value="1"/>
</dbReference>
<keyword evidence="3" id="KW-1185">Reference proteome</keyword>
<dbReference type="PANTHER" id="PTHR22893">
    <property type="entry name" value="NADH OXIDOREDUCTASE-RELATED"/>
    <property type="match status" value="1"/>
</dbReference>
<dbReference type="GO" id="GO:0010181">
    <property type="term" value="F:FMN binding"/>
    <property type="evidence" value="ECO:0007669"/>
    <property type="project" value="InterPro"/>
</dbReference>
<dbReference type="KEGG" id="abas:ACPOL_0814"/>
<dbReference type="InterPro" id="IPR013785">
    <property type="entry name" value="Aldolase_TIM"/>
</dbReference>
<accession>A0A2Z5FUZ8</accession>
<dbReference type="Pfam" id="PF00724">
    <property type="entry name" value="Oxidored_FMN"/>
    <property type="match status" value="1"/>
</dbReference>
<evidence type="ECO:0000313" key="3">
    <source>
        <dbReference type="Proteomes" id="UP000253606"/>
    </source>
</evidence>
<dbReference type="Gene3D" id="3.20.20.70">
    <property type="entry name" value="Aldolase class I"/>
    <property type="match status" value="1"/>
</dbReference>
<name>A0A2Z5FUZ8_9BACT</name>
<gene>
    <name evidence="2" type="ORF">ACPOL_0814</name>
</gene>
<dbReference type="OrthoDB" id="9772736at2"/>
<dbReference type="InterPro" id="IPR001155">
    <property type="entry name" value="OxRdtase_FMN_N"/>
</dbReference>